<dbReference type="EMBL" id="BPEY01000188">
    <property type="protein sequence ID" value="GIU52478.1"/>
    <property type="molecule type" value="Genomic_DNA"/>
</dbReference>
<evidence type="ECO:0000313" key="1">
    <source>
        <dbReference type="EMBL" id="GIU52478.1"/>
    </source>
</evidence>
<organism evidence="1 2">
    <name type="scientific">Shewanella sairae</name>
    <dbReference type="NCBI Taxonomy" id="190310"/>
    <lineage>
        <taxon>Bacteria</taxon>
        <taxon>Pseudomonadati</taxon>
        <taxon>Pseudomonadota</taxon>
        <taxon>Gammaproteobacteria</taxon>
        <taxon>Alteromonadales</taxon>
        <taxon>Shewanellaceae</taxon>
        <taxon>Shewanella</taxon>
    </lineage>
</organism>
<keyword evidence="2" id="KW-1185">Reference proteome</keyword>
<gene>
    <name evidence="1" type="ORF">TUM4438_45310</name>
</gene>
<accession>A0ABQ4PRQ8</accession>
<evidence type="ECO:0000313" key="2">
    <source>
        <dbReference type="Proteomes" id="UP000887104"/>
    </source>
</evidence>
<evidence type="ECO:0008006" key="3">
    <source>
        <dbReference type="Google" id="ProtNLM"/>
    </source>
</evidence>
<proteinExistence type="predicted"/>
<protein>
    <recommendedName>
        <fullName evidence="3">Type II toxin-antitoxin system RelE/ParE family toxin</fullName>
    </recommendedName>
</protein>
<sequence length="111" mass="12749">MSEYEIDVTEVALWSLQDIESFNMAIFGAEQSADFVDDLLNESVSAIAEDPSRYKFSARLADKGVKLRERISPDGKYITLYDFDGKVVEILLFMSTRQDLESLLHRYMIVK</sequence>
<dbReference type="InterPro" id="IPR035093">
    <property type="entry name" value="RelE/ParE_toxin_dom_sf"/>
</dbReference>
<reference evidence="1" key="1">
    <citation type="submission" date="2021-05" db="EMBL/GenBank/DDBJ databases">
        <title>Molecular characterization for Shewanella algae harboring chromosomal blaOXA-55-like strains isolated from clinical and environment sample.</title>
        <authorList>
            <person name="Ohama Y."/>
            <person name="Aoki K."/>
            <person name="Harada S."/>
            <person name="Moriya K."/>
            <person name="Ishii Y."/>
            <person name="Tateda K."/>
        </authorList>
    </citation>
    <scope>NUCLEOTIDE SEQUENCE</scope>
    <source>
        <strain evidence="1">JCM 11563</strain>
    </source>
</reference>
<dbReference type="Proteomes" id="UP000887104">
    <property type="component" value="Unassembled WGS sequence"/>
</dbReference>
<name>A0ABQ4PRQ8_9GAMM</name>
<dbReference type="RefSeq" id="WP_220783502.1">
    <property type="nucleotide sequence ID" value="NZ_BPEY01000188.1"/>
</dbReference>
<dbReference type="Gene3D" id="3.30.2310.20">
    <property type="entry name" value="RelE-like"/>
    <property type="match status" value="1"/>
</dbReference>
<comment type="caution">
    <text evidence="1">The sequence shown here is derived from an EMBL/GenBank/DDBJ whole genome shotgun (WGS) entry which is preliminary data.</text>
</comment>